<evidence type="ECO:0000259" key="1">
    <source>
        <dbReference type="SMART" id="SM00322"/>
    </source>
</evidence>
<name>A0ABR2WCJ6_9FUNG</name>
<comment type="caution">
    <text evidence="2">The sequence shown here is derived from an EMBL/GenBank/DDBJ whole genome shotgun (WGS) entry which is preliminary data.</text>
</comment>
<keyword evidence="3" id="KW-1185">Reference proteome</keyword>
<gene>
    <name evidence="2" type="ORF">K7432_018127</name>
</gene>
<accession>A0ABR2WCJ6</accession>
<dbReference type="InterPro" id="IPR004088">
    <property type="entry name" value="KH_dom_type_1"/>
</dbReference>
<dbReference type="SMART" id="SM00322">
    <property type="entry name" value="KH"/>
    <property type="match status" value="2"/>
</dbReference>
<dbReference type="EMBL" id="JASJQH010005095">
    <property type="protein sequence ID" value="KAK9751222.1"/>
    <property type="molecule type" value="Genomic_DNA"/>
</dbReference>
<dbReference type="InterPro" id="IPR056553">
    <property type="entry name" value="KH_Mug60-KHD4"/>
</dbReference>
<dbReference type="Pfam" id="PF24563">
    <property type="entry name" value="KH_Mug60-KHD4"/>
    <property type="match status" value="1"/>
</dbReference>
<dbReference type="Gene3D" id="3.30.1370.10">
    <property type="entry name" value="K Homology domain, type 1"/>
    <property type="match status" value="1"/>
</dbReference>
<evidence type="ECO:0000313" key="3">
    <source>
        <dbReference type="Proteomes" id="UP001479436"/>
    </source>
</evidence>
<feature type="domain" description="K Homology" evidence="1">
    <location>
        <begin position="51"/>
        <end position="129"/>
    </location>
</feature>
<proteinExistence type="predicted"/>
<dbReference type="SUPFAM" id="SSF54791">
    <property type="entry name" value="Eukaryotic type KH-domain (KH-domain type I)"/>
    <property type="match status" value="1"/>
</dbReference>
<protein>
    <recommendedName>
        <fullName evidence="1">K Homology domain-containing protein</fullName>
    </recommendedName>
</protein>
<dbReference type="InterPro" id="IPR036612">
    <property type="entry name" value="KH_dom_type_1_sf"/>
</dbReference>
<dbReference type="CDD" id="cd00105">
    <property type="entry name" value="KH-I"/>
    <property type="match status" value="1"/>
</dbReference>
<dbReference type="Pfam" id="PF00013">
    <property type="entry name" value="KH_1"/>
    <property type="match status" value="1"/>
</dbReference>
<feature type="non-terminal residue" evidence="2">
    <location>
        <position position="367"/>
    </location>
</feature>
<organism evidence="2 3">
    <name type="scientific">Basidiobolus ranarum</name>
    <dbReference type="NCBI Taxonomy" id="34480"/>
    <lineage>
        <taxon>Eukaryota</taxon>
        <taxon>Fungi</taxon>
        <taxon>Fungi incertae sedis</taxon>
        <taxon>Zoopagomycota</taxon>
        <taxon>Entomophthoromycotina</taxon>
        <taxon>Basidiobolomycetes</taxon>
        <taxon>Basidiobolales</taxon>
        <taxon>Basidiobolaceae</taxon>
        <taxon>Basidiobolus</taxon>
    </lineage>
</organism>
<dbReference type="Proteomes" id="UP001479436">
    <property type="component" value="Unassembled WGS sequence"/>
</dbReference>
<feature type="domain" description="K Homology" evidence="1">
    <location>
        <begin position="279"/>
        <end position="345"/>
    </location>
</feature>
<evidence type="ECO:0000313" key="2">
    <source>
        <dbReference type="EMBL" id="KAK9751222.1"/>
    </source>
</evidence>
<dbReference type="InterPro" id="IPR004087">
    <property type="entry name" value="KH_dom"/>
</dbReference>
<reference evidence="2 3" key="1">
    <citation type="submission" date="2023-04" db="EMBL/GenBank/DDBJ databases">
        <title>Genome of Basidiobolus ranarum AG-B5.</title>
        <authorList>
            <person name="Stajich J.E."/>
            <person name="Carter-House D."/>
            <person name="Gryganskyi A."/>
        </authorList>
    </citation>
    <scope>NUCLEOTIDE SEQUENCE [LARGE SCALE GENOMIC DNA]</scope>
    <source>
        <strain evidence="2 3">AG-B5</strain>
    </source>
</reference>
<sequence length="367" mass="41751">MRLQDVIIDFPAIDTRSSSVTNTVYVSIQGKSNQVEVARLELVKLTAIADKLHVEEVEISNQLINIICGVKNVYINAIEKATNTKIHLPRYYGNLLDTHSLDSLKSTILVTGEVSSVSKAVEMLHSKIQQAECDVVSRQFPLQPRKLDWLPILKYQDLLSVMEDNGTSILFPPVNSKKSFVTIYGKNEREILRTIIGITHMTSDVFSGWLWLENNIPSSQPIQLPAQHQMNEMIFNICQTSGAEIKYQNYCFEIFGQPKPSKDAFRAIEKEFAFKLFQKECKAQIELSTEHREFISGKKNGKVNKIMKISNVKIGFENFNDHTFFINVYSPQCSKTLNGIELLQEELPAELSFFVPETYHKRIIGVG</sequence>